<feature type="chain" id="PRO_5045650387" evidence="3">
    <location>
        <begin position="25"/>
        <end position="475"/>
    </location>
</feature>
<gene>
    <name evidence="5" type="ORF">ABID56_001098</name>
</gene>
<feature type="signal peptide" evidence="3">
    <location>
        <begin position="1"/>
        <end position="24"/>
    </location>
</feature>
<keyword evidence="1 3" id="KW-0732">Signal</keyword>
<keyword evidence="6" id="KW-1185">Reference proteome</keyword>
<evidence type="ECO:0000313" key="5">
    <source>
        <dbReference type="EMBL" id="MET3683008.1"/>
    </source>
</evidence>
<organism evidence="5 6">
    <name type="scientific">Alkalibacillus flavidus</name>
    <dbReference type="NCBI Taxonomy" id="546021"/>
    <lineage>
        <taxon>Bacteria</taxon>
        <taxon>Bacillati</taxon>
        <taxon>Bacillota</taxon>
        <taxon>Bacilli</taxon>
        <taxon>Bacillales</taxon>
        <taxon>Bacillaceae</taxon>
        <taxon>Alkalibacillus</taxon>
    </lineage>
</organism>
<proteinExistence type="predicted"/>
<accession>A0ABV2KTU5</accession>
<feature type="domain" description="Mannosyl-glycoprotein endo-beta-N-acetylglucosamidase-like" evidence="4">
    <location>
        <begin position="337"/>
        <end position="470"/>
    </location>
</feature>
<dbReference type="Gene3D" id="2.60.40.1220">
    <property type="match status" value="1"/>
</dbReference>
<keyword evidence="2" id="KW-0378">Hydrolase</keyword>
<dbReference type="InterPro" id="IPR002901">
    <property type="entry name" value="MGlyc_endo_b_GlcNAc-like_dom"/>
</dbReference>
<dbReference type="RefSeq" id="WP_354219605.1">
    <property type="nucleotide sequence ID" value="NZ_JBEPMX010000004.1"/>
</dbReference>
<dbReference type="Proteomes" id="UP001549167">
    <property type="component" value="Unassembled WGS sequence"/>
</dbReference>
<protein>
    <submittedName>
        <fullName evidence="5">Beta-N-acetylglucosaminidase</fullName>
    </submittedName>
</protein>
<evidence type="ECO:0000256" key="3">
    <source>
        <dbReference type="SAM" id="SignalP"/>
    </source>
</evidence>
<dbReference type="InterPro" id="IPR051056">
    <property type="entry name" value="Glycosyl_Hydrolase_73"/>
</dbReference>
<dbReference type="PANTHER" id="PTHR33308">
    <property type="entry name" value="PEPTIDOGLYCAN HYDROLASE FLGJ"/>
    <property type="match status" value="1"/>
</dbReference>
<evidence type="ECO:0000313" key="6">
    <source>
        <dbReference type="Proteomes" id="UP001549167"/>
    </source>
</evidence>
<dbReference type="Pfam" id="PF13205">
    <property type="entry name" value="Big_5"/>
    <property type="match status" value="1"/>
</dbReference>
<name>A0ABV2KTU5_9BACI</name>
<reference evidence="5 6" key="1">
    <citation type="submission" date="2024-06" db="EMBL/GenBank/DDBJ databases">
        <title>Genomic Encyclopedia of Type Strains, Phase IV (KMG-IV): sequencing the most valuable type-strain genomes for metagenomic binning, comparative biology and taxonomic classification.</title>
        <authorList>
            <person name="Goeker M."/>
        </authorList>
    </citation>
    <scope>NUCLEOTIDE SEQUENCE [LARGE SCALE GENOMIC DNA]</scope>
    <source>
        <strain evidence="5 6">DSM 23520</strain>
    </source>
</reference>
<dbReference type="InterPro" id="IPR014755">
    <property type="entry name" value="Cu-Rt/internalin_Ig-like"/>
</dbReference>
<dbReference type="Gene3D" id="1.10.530.10">
    <property type="match status" value="1"/>
</dbReference>
<dbReference type="EMBL" id="JBEPMX010000004">
    <property type="protein sequence ID" value="MET3683008.1"/>
    <property type="molecule type" value="Genomic_DNA"/>
</dbReference>
<dbReference type="InterPro" id="IPR032812">
    <property type="entry name" value="SbsA_Ig"/>
</dbReference>
<evidence type="ECO:0000256" key="2">
    <source>
        <dbReference type="ARBA" id="ARBA00022801"/>
    </source>
</evidence>
<evidence type="ECO:0000259" key="4">
    <source>
        <dbReference type="SMART" id="SM00047"/>
    </source>
</evidence>
<dbReference type="SMART" id="SM00047">
    <property type="entry name" value="LYZ2"/>
    <property type="match status" value="1"/>
</dbReference>
<dbReference type="PANTHER" id="PTHR33308:SF9">
    <property type="entry name" value="PEPTIDOGLYCAN HYDROLASE FLGJ"/>
    <property type="match status" value="1"/>
</dbReference>
<sequence length="475" mass="53675">MKFKHTILIALIVSVALIGTTVLAQEWANWTEEPIEVPEEKVWTVTFDQPINPETLNSDYVYVENENTGEKHPTSLDLREEGRVITVTPDEKYDAGETYQLHITDGLKSEKDVALNQNTRQIFTIPDKYEVAQLSDNGDLTVQAEYDTYDAAREQVAEDGSEVIVFGNNTIWAPDGIVHTDGFTIVYDGKELGSSKTYVNTVENGEVELEYIATHPQSIEIKLAGETGYVGHDSANVLPPSQIEGQSVYEVLDRPDENVLTHKVYEDGIYRVYTYGWAPEGLEPGEYQSWDGITFDGQEHKLFNQLDITKETNYTAEDLNNYIKEESGHQNYETFRRAETPPLEGLGDAFIKAQEEYGVNALFLMSLAVHESAWGTSNIAQDKNNLFGLNASDNDPYGNADEFESFEESVMYAGYFIKNGYLNPDDYRYEGPFAGNKTFGLNVRYASDPYWGQKIAGHMYRADKYLGEKDRQLLE</sequence>
<evidence type="ECO:0000256" key="1">
    <source>
        <dbReference type="ARBA" id="ARBA00022729"/>
    </source>
</evidence>
<comment type="caution">
    <text evidence="5">The sequence shown here is derived from an EMBL/GenBank/DDBJ whole genome shotgun (WGS) entry which is preliminary data.</text>
</comment>
<dbReference type="Pfam" id="PF01832">
    <property type="entry name" value="Glucosaminidase"/>
    <property type="match status" value="1"/>
</dbReference>